<dbReference type="Proteomes" id="UP001385892">
    <property type="component" value="Unassembled WGS sequence"/>
</dbReference>
<keyword evidence="3" id="KW-1185">Reference proteome</keyword>
<feature type="domain" description="Amidase" evidence="1">
    <location>
        <begin position="28"/>
        <end position="319"/>
    </location>
</feature>
<feature type="domain" description="Amidase" evidence="1">
    <location>
        <begin position="340"/>
        <end position="440"/>
    </location>
</feature>
<proteinExistence type="predicted"/>
<protein>
    <submittedName>
        <fullName evidence="2">Amidase family protein</fullName>
    </submittedName>
</protein>
<comment type="caution">
    <text evidence="2">The sequence shown here is derived from an EMBL/GenBank/DDBJ whole genome shotgun (WGS) entry which is preliminary data.</text>
</comment>
<dbReference type="PANTHER" id="PTHR43372">
    <property type="entry name" value="FATTY-ACID AMIDE HYDROLASE"/>
    <property type="match status" value="1"/>
</dbReference>
<evidence type="ECO:0000313" key="2">
    <source>
        <dbReference type="EMBL" id="MEJ8845164.1"/>
    </source>
</evidence>
<dbReference type="Pfam" id="PF01425">
    <property type="entry name" value="Amidase"/>
    <property type="match status" value="2"/>
</dbReference>
<dbReference type="InterPro" id="IPR052739">
    <property type="entry name" value="FAAH2"/>
</dbReference>
<evidence type="ECO:0000259" key="1">
    <source>
        <dbReference type="Pfam" id="PF01425"/>
    </source>
</evidence>
<name>A0ABU8WDW4_9BURK</name>
<dbReference type="EMBL" id="JBBKZT010000001">
    <property type="protein sequence ID" value="MEJ8845164.1"/>
    <property type="molecule type" value="Genomic_DNA"/>
</dbReference>
<reference evidence="2 3" key="1">
    <citation type="submission" date="2024-03" db="EMBL/GenBank/DDBJ databases">
        <title>Novel species of the genus Variovorax.</title>
        <authorList>
            <person name="Liu Q."/>
            <person name="Xin Y.-H."/>
        </authorList>
    </citation>
    <scope>NUCLEOTIDE SEQUENCE [LARGE SCALE GENOMIC DNA]</scope>
    <source>
        <strain evidence="2 3">KACC 18900</strain>
    </source>
</reference>
<accession>A0ABU8WDW4</accession>
<dbReference type="RefSeq" id="WP_340340348.1">
    <property type="nucleotide sequence ID" value="NZ_JBBKZT010000001.1"/>
</dbReference>
<evidence type="ECO:0000313" key="3">
    <source>
        <dbReference type="Proteomes" id="UP001385892"/>
    </source>
</evidence>
<sequence length="453" mass="47635">MNTIDYATATATQLVEALAARQVGAVELCDAAIARIEQRDEEINAVVVRDFDRAREQARAADAALARGERRPLLGVPMTVKEAFNVVGLPTTWGFEFAKAIPVAQDAVAVQRLKAAGAVILGKTNVALALGEWQSVNPVYGRTLNPFDTTRSPGGSSGGSAAAVAAGMVPLELGSDIGGSIRVPAHFCGLYGHKPSVGLLPGRGHDFPGAPSGAADVIAVIGPLARSADDIELAMDVLAGPDVDDAPAWRLELPPARHVQPDGLRVLVMTTHPCAHASAEVQAAVEHTADRLARAGAQVSHGSDLLPDLEALHKLYAAMLKTIVTRGAPDAPPSIPSHEWLTMLDRRARLRGTWRKLFEAFDIVLCPPFGTVAFPHIPGPIDWQTTMLDVDGKSTPYHHQLAWAGAATLAGLPATVAPVGRTAGGLPIGVQIIGPLLEDRTPIAVARWLQQNG</sequence>
<gene>
    <name evidence="2" type="ORF">WKW82_00775</name>
</gene>
<dbReference type="InterPro" id="IPR036928">
    <property type="entry name" value="AS_sf"/>
</dbReference>
<organism evidence="2 3">
    <name type="scientific">Variovorax rhizosphaerae</name>
    <dbReference type="NCBI Taxonomy" id="1836200"/>
    <lineage>
        <taxon>Bacteria</taxon>
        <taxon>Pseudomonadati</taxon>
        <taxon>Pseudomonadota</taxon>
        <taxon>Betaproteobacteria</taxon>
        <taxon>Burkholderiales</taxon>
        <taxon>Comamonadaceae</taxon>
        <taxon>Variovorax</taxon>
    </lineage>
</organism>
<dbReference type="PANTHER" id="PTHR43372:SF4">
    <property type="entry name" value="FATTY-ACID AMIDE HYDROLASE 2"/>
    <property type="match status" value="1"/>
</dbReference>
<dbReference type="Gene3D" id="3.90.1300.10">
    <property type="entry name" value="Amidase signature (AS) domain"/>
    <property type="match status" value="1"/>
</dbReference>
<dbReference type="SUPFAM" id="SSF75304">
    <property type="entry name" value="Amidase signature (AS) enzymes"/>
    <property type="match status" value="1"/>
</dbReference>
<dbReference type="InterPro" id="IPR023631">
    <property type="entry name" value="Amidase_dom"/>
</dbReference>